<organism evidence="1 2">
    <name type="scientific">[Phormidium ambiguum] IAM M-71</name>
    <dbReference type="NCBI Taxonomy" id="454136"/>
    <lineage>
        <taxon>Bacteria</taxon>
        <taxon>Bacillati</taxon>
        <taxon>Cyanobacteriota</taxon>
        <taxon>Cyanophyceae</taxon>
        <taxon>Oscillatoriophycideae</taxon>
        <taxon>Aerosakkonematales</taxon>
        <taxon>Aerosakkonemataceae</taxon>
        <taxon>Floridanema</taxon>
    </lineage>
</organism>
<dbReference type="AlphaFoldDB" id="A0A1U7IH73"/>
<comment type="caution">
    <text evidence="1">The sequence shown here is derived from an EMBL/GenBank/DDBJ whole genome shotgun (WGS) entry which is preliminary data.</text>
</comment>
<evidence type="ECO:0000313" key="2">
    <source>
        <dbReference type="Proteomes" id="UP000185860"/>
    </source>
</evidence>
<dbReference type="RefSeq" id="WP_073594735.1">
    <property type="nucleotide sequence ID" value="NZ_MRCE01000016.1"/>
</dbReference>
<dbReference type="Proteomes" id="UP000185860">
    <property type="component" value="Unassembled WGS sequence"/>
</dbReference>
<dbReference type="STRING" id="454136.NIES2119_17185"/>
<accession>A0A1U7IH73</accession>
<name>A0A1U7IH73_9CYAN</name>
<protein>
    <submittedName>
        <fullName evidence="1">Uncharacterized protein</fullName>
    </submittedName>
</protein>
<reference evidence="1 2" key="1">
    <citation type="submission" date="2016-11" db="EMBL/GenBank/DDBJ databases">
        <title>Draft Genome Sequences of Nine Cyanobacterial Strains from Diverse Habitats.</title>
        <authorList>
            <person name="Zhu T."/>
            <person name="Hou S."/>
            <person name="Lu X."/>
            <person name="Hess W.R."/>
        </authorList>
    </citation>
    <scope>NUCLEOTIDE SEQUENCE [LARGE SCALE GENOMIC DNA]</scope>
    <source>
        <strain evidence="1 2">IAM M-71</strain>
    </source>
</reference>
<evidence type="ECO:0000313" key="1">
    <source>
        <dbReference type="EMBL" id="OKH36380.1"/>
    </source>
</evidence>
<gene>
    <name evidence="1" type="ORF">NIES2119_17185</name>
</gene>
<sequence>MNLGGEGRGNGEFVILSDRFSCMNPKNEEIAFAEKPLGRNARDDGGEVIINLCEMRKVLLGQL</sequence>
<proteinExistence type="predicted"/>
<dbReference type="EMBL" id="MRCE01000016">
    <property type="protein sequence ID" value="OKH36380.1"/>
    <property type="molecule type" value="Genomic_DNA"/>
</dbReference>